<keyword evidence="3" id="KW-1185">Reference proteome</keyword>
<feature type="compositionally biased region" description="Basic residues" evidence="1">
    <location>
        <begin position="149"/>
        <end position="162"/>
    </location>
</feature>
<gene>
    <name evidence="2" type="ORF">BO99DRAFT_95659</name>
</gene>
<dbReference type="Proteomes" id="UP000249829">
    <property type="component" value="Unassembled WGS sequence"/>
</dbReference>
<feature type="compositionally biased region" description="Basic and acidic residues" evidence="1">
    <location>
        <begin position="97"/>
        <end position="108"/>
    </location>
</feature>
<accession>A0A2V5HBN4</accession>
<organism evidence="2 3">
    <name type="scientific">Aspergillus violaceofuscus (strain CBS 115571)</name>
    <dbReference type="NCBI Taxonomy" id="1450538"/>
    <lineage>
        <taxon>Eukaryota</taxon>
        <taxon>Fungi</taxon>
        <taxon>Dikarya</taxon>
        <taxon>Ascomycota</taxon>
        <taxon>Pezizomycotina</taxon>
        <taxon>Eurotiomycetes</taxon>
        <taxon>Eurotiomycetidae</taxon>
        <taxon>Eurotiales</taxon>
        <taxon>Aspergillaceae</taxon>
        <taxon>Aspergillus</taxon>
    </lineage>
</organism>
<feature type="compositionally biased region" description="Polar residues" evidence="1">
    <location>
        <begin position="238"/>
        <end position="255"/>
    </location>
</feature>
<evidence type="ECO:0000313" key="2">
    <source>
        <dbReference type="EMBL" id="PYI21021.1"/>
    </source>
</evidence>
<feature type="compositionally biased region" description="Polar residues" evidence="1">
    <location>
        <begin position="109"/>
        <end position="134"/>
    </location>
</feature>
<name>A0A2V5HBN4_ASPV1</name>
<dbReference type="AlphaFoldDB" id="A0A2V5HBN4"/>
<proteinExistence type="predicted"/>
<dbReference type="EMBL" id="KZ825120">
    <property type="protein sequence ID" value="PYI21021.1"/>
    <property type="molecule type" value="Genomic_DNA"/>
</dbReference>
<feature type="region of interest" description="Disordered" evidence="1">
    <location>
        <begin position="90"/>
        <end position="285"/>
    </location>
</feature>
<feature type="compositionally biased region" description="Polar residues" evidence="1">
    <location>
        <begin position="180"/>
        <end position="192"/>
    </location>
</feature>
<evidence type="ECO:0000256" key="1">
    <source>
        <dbReference type="SAM" id="MobiDB-lite"/>
    </source>
</evidence>
<dbReference type="OMA" id="PELPWWV"/>
<protein>
    <submittedName>
        <fullName evidence="2">Uncharacterized protein</fullName>
    </submittedName>
</protein>
<reference evidence="2 3" key="1">
    <citation type="submission" date="2018-02" db="EMBL/GenBank/DDBJ databases">
        <title>The genomes of Aspergillus section Nigri reveals drivers in fungal speciation.</title>
        <authorList>
            <consortium name="DOE Joint Genome Institute"/>
            <person name="Vesth T.C."/>
            <person name="Nybo J."/>
            <person name="Theobald S."/>
            <person name="Brandl J."/>
            <person name="Frisvad J.C."/>
            <person name="Nielsen K.F."/>
            <person name="Lyhne E.K."/>
            <person name="Kogle M.E."/>
            <person name="Kuo A."/>
            <person name="Riley R."/>
            <person name="Clum A."/>
            <person name="Nolan M."/>
            <person name="Lipzen A."/>
            <person name="Salamov A."/>
            <person name="Henrissat B."/>
            <person name="Wiebenga A."/>
            <person name="De vries R.P."/>
            <person name="Grigoriev I.V."/>
            <person name="Mortensen U.H."/>
            <person name="Andersen M.R."/>
            <person name="Baker S.E."/>
        </authorList>
    </citation>
    <scope>NUCLEOTIDE SEQUENCE [LARGE SCALE GENOMIC DNA]</scope>
    <source>
        <strain evidence="2 3">CBS 115571</strain>
    </source>
</reference>
<sequence>MVARPSKTSSSPRCSARSFFSSPFLSRLPKNKKKESQKKTVFAFKICFQVLALLSKPELQIRITLILIEHEKVLSVSRSMAIPMNITDTKRVATSSEDDRRCSVHENNGRSPQAHRQQPQNGQTTRGTRLQSLPKSAGQGRDRAPAPQKPRHSNSRRCRSQRRPSQVSNDEDVVMRDVSGQATQGMRLQSLPNYPGQGRDRAPAPQKPHPPNSRRCRSQRRPSQVSNDQDVVMRDVFGQTTQGNRLQSLPNSSGQGRDRAPAPQKTYPPNSRRCRSQRRPSQVSNDLDVVMQDAWDEVPTFKKSPPRSILKVSNDQDRVMKDAFLPPRKVHFAEPEHLPPLQDEPVDVEMVDVVDDSDVEMGDADVEMEDAPELPWWVCDVLME</sequence>
<evidence type="ECO:0000313" key="3">
    <source>
        <dbReference type="Proteomes" id="UP000249829"/>
    </source>
</evidence>